<comment type="catalytic activity">
    <reaction evidence="9">
        <text>5,6-dihydrouridine(20a) in tRNA + NAD(+) = uridine(20a) in tRNA + NADH + H(+)</text>
        <dbReference type="Rhea" id="RHEA:53348"/>
        <dbReference type="Rhea" id="RHEA-COMP:13535"/>
        <dbReference type="Rhea" id="RHEA-COMP:13536"/>
        <dbReference type="ChEBI" id="CHEBI:15378"/>
        <dbReference type="ChEBI" id="CHEBI:57540"/>
        <dbReference type="ChEBI" id="CHEBI:57945"/>
        <dbReference type="ChEBI" id="CHEBI:65315"/>
        <dbReference type="ChEBI" id="CHEBI:74443"/>
    </reaction>
</comment>
<feature type="binding site" evidence="9">
    <location>
        <begin position="230"/>
        <end position="231"/>
    </location>
    <ligand>
        <name>FMN</name>
        <dbReference type="ChEBI" id="CHEBI:58210"/>
    </ligand>
</feature>
<dbReference type="InterPro" id="IPR013785">
    <property type="entry name" value="Aldolase_TIM"/>
</dbReference>
<dbReference type="InterPro" id="IPR035587">
    <property type="entry name" value="DUS-like_FMN-bd"/>
</dbReference>
<dbReference type="Gene3D" id="3.20.20.70">
    <property type="entry name" value="Aldolase class I"/>
    <property type="match status" value="1"/>
</dbReference>
<keyword evidence="2 9" id="KW-0820">tRNA-binding</keyword>
<comment type="similarity">
    <text evidence="10">Belongs to the dus family.</text>
</comment>
<organism evidence="12 13">
    <name type="scientific">Zhongshania arctica</name>
    <dbReference type="NCBI Taxonomy" id="3238302"/>
    <lineage>
        <taxon>Bacteria</taxon>
        <taxon>Pseudomonadati</taxon>
        <taxon>Pseudomonadota</taxon>
        <taxon>Gammaproteobacteria</taxon>
        <taxon>Cellvibrionales</taxon>
        <taxon>Spongiibacteraceae</taxon>
        <taxon>Zhongshania</taxon>
    </lineage>
</organism>
<feature type="binding site" evidence="9">
    <location>
        <position position="168"/>
    </location>
    <ligand>
        <name>FMN</name>
        <dbReference type="ChEBI" id="CHEBI:58210"/>
    </ligand>
</feature>
<dbReference type="InterPro" id="IPR001269">
    <property type="entry name" value="DUS_fam"/>
</dbReference>
<feature type="site" description="Interacts with tRNA" evidence="9">
    <location>
        <position position="183"/>
    </location>
</feature>
<comment type="catalytic activity">
    <reaction evidence="9">
        <text>5,6-dihydrouridine(20a) in tRNA + NADP(+) = uridine(20a) in tRNA + NADPH + H(+)</text>
        <dbReference type="Rhea" id="RHEA:53344"/>
        <dbReference type="Rhea" id="RHEA-COMP:13535"/>
        <dbReference type="Rhea" id="RHEA-COMP:13536"/>
        <dbReference type="ChEBI" id="CHEBI:15378"/>
        <dbReference type="ChEBI" id="CHEBI:57783"/>
        <dbReference type="ChEBI" id="CHEBI:58349"/>
        <dbReference type="ChEBI" id="CHEBI:65315"/>
        <dbReference type="ChEBI" id="CHEBI:74443"/>
    </reaction>
</comment>
<protein>
    <recommendedName>
        <fullName evidence="9">tRNA-dihydrouridine(20/20a) synthase</fullName>
        <ecNumber evidence="9">1.3.1.91</ecNumber>
    </recommendedName>
    <alternativeName>
        <fullName evidence="9">U20-specific dihydrouridine synthase</fullName>
        <shortName evidence="9">U20-specific Dus</shortName>
    </alternativeName>
    <alternativeName>
        <fullName evidence="9">tRNA-dihydrouridine synthase A</fullName>
    </alternativeName>
</protein>
<feature type="site" description="Interacts with tRNA; defines subfamily-specific binding signature" evidence="9">
    <location>
        <position position="296"/>
    </location>
</feature>
<evidence type="ECO:0000256" key="9">
    <source>
        <dbReference type="HAMAP-Rule" id="MF_02041"/>
    </source>
</evidence>
<reference evidence="12 13" key="1">
    <citation type="journal article" date="2011" name="Int. J. Syst. Evol. Microbiol.">
        <title>Zhongshania antarctica gen. nov., sp. nov. and Zhongshania guokunii sp. nov., gammaproteobacteria respectively isolated from coastal attached (fast) ice and surface seawater of the Antarctic.</title>
        <authorList>
            <person name="Li H.J."/>
            <person name="Zhang X.Y."/>
            <person name="Chen C.X."/>
            <person name="Zhang Y.J."/>
            <person name="Gao Z.M."/>
            <person name="Yu Y."/>
            <person name="Chen X.L."/>
            <person name="Chen B."/>
            <person name="Zhang Y.Z."/>
        </authorList>
    </citation>
    <scope>NUCLEOTIDE SEQUENCE [LARGE SCALE GENOMIC DNA]</scope>
    <source>
        <strain evidence="12 13">R06B22</strain>
    </source>
</reference>
<keyword evidence="3 9" id="KW-0285">Flavoprotein</keyword>
<evidence type="ECO:0000256" key="7">
    <source>
        <dbReference type="ARBA" id="ARBA00022884"/>
    </source>
</evidence>
<evidence type="ECO:0000313" key="13">
    <source>
        <dbReference type="Proteomes" id="UP001557484"/>
    </source>
</evidence>
<gene>
    <name evidence="9 12" type="primary">dusA</name>
    <name evidence="12" type="ORF">AB4875_11440</name>
</gene>
<comment type="catalytic activity">
    <reaction evidence="9">
        <text>5,6-dihydrouridine(20) in tRNA + NAD(+) = uridine(20) in tRNA + NADH + H(+)</text>
        <dbReference type="Rhea" id="RHEA:53340"/>
        <dbReference type="Rhea" id="RHEA-COMP:13533"/>
        <dbReference type="Rhea" id="RHEA-COMP:13534"/>
        <dbReference type="ChEBI" id="CHEBI:15378"/>
        <dbReference type="ChEBI" id="CHEBI:57540"/>
        <dbReference type="ChEBI" id="CHEBI:57945"/>
        <dbReference type="ChEBI" id="CHEBI:65315"/>
        <dbReference type="ChEBI" id="CHEBI:74443"/>
        <dbReference type="EC" id="1.3.1.91"/>
    </reaction>
</comment>
<dbReference type="InterPro" id="IPR004653">
    <property type="entry name" value="DusA"/>
</dbReference>
<keyword evidence="7 9" id="KW-0694">RNA-binding</keyword>
<evidence type="ECO:0000256" key="8">
    <source>
        <dbReference type="ARBA" id="ARBA00023002"/>
    </source>
</evidence>
<keyword evidence="6 9" id="KW-0521">NADP</keyword>
<dbReference type="GO" id="GO:0102264">
    <property type="term" value="F:tRNA-dihydrouridine20 synthase activity"/>
    <property type="evidence" value="ECO:0007669"/>
    <property type="project" value="UniProtKB-EC"/>
</dbReference>
<dbReference type="PANTHER" id="PTHR42907">
    <property type="entry name" value="FMN-LINKED OXIDOREDUCTASES SUPERFAMILY PROTEIN"/>
    <property type="match status" value="1"/>
</dbReference>
<dbReference type="HAMAP" id="MF_02041">
    <property type="entry name" value="DusA_subfam"/>
    <property type="match status" value="1"/>
</dbReference>
<dbReference type="Pfam" id="PF01207">
    <property type="entry name" value="Dus"/>
    <property type="match status" value="1"/>
</dbReference>
<keyword evidence="13" id="KW-1185">Reference proteome</keyword>
<dbReference type="PROSITE" id="PS01136">
    <property type="entry name" value="UPF0034"/>
    <property type="match status" value="1"/>
</dbReference>
<keyword evidence="5 9" id="KW-0819">tRNA processing</keyword>
<feature type="domain" description="DUS-like FMN-binding" evidence="11">
    <location>
        <begin position="12"/>
        <end position="321"/>
    </location>
</feature>
<comment type="cofactor">
    <cofactor evidence="1 9 10">
        <name>FMN</name>
        <dbReference type="ChEBI" id="CHEBI:58210"/>
    </cofactor>
</comment>
<dbReference type="CDD" id="cd02801">
    <property type="entry name" value="DUS_like_FMN"/>
    <property type="match status" value="1"/>
</dbReference>
<evidence type="ECO:0000259" key="11">
    <source>
        <dbReference type="Pfam" id="PF01207"/>
    </source>
</evidence>
<evidence type="ECO:0000256" key="4">
    <source>
        <dbReference type="ARBA" id="ARBA00022643"/>
    </source>
</evidence>
<name>A0ABV3TZC0_9GAMM</name>
<dbReference type="EC" id="1.3.1.91" evidence="9"/>
<evidence type="ECO:0000256" key="10">
    <source>
        <dbReference type="PIRNR" id="PIRNR006621"/>
    </source>
</evidence>
<dbReference type="Gene3D" id="1.20.120.1460">
    <property type="match status" value="1"/>
</dbReference>
<dbReference type="Proteomes" id="UP001557484">
    <property type="component" value="Unassembled WGS sequence"/>
</dbReference>
<dbReference type="SUPFAM" id="SSF51395">
    <property type="entry name" value="FMN-linked oxidoreductases"/>
    <property type="match status" value="1"/>
</dbReference>
<comment type="similarity">
    <text evidence="9">Belongs to the Dus family. DusA subfamily.</text>
</comment>
<feature type="site" description="Interacts with tRNA; defines subfamily-specific binding signature" evidence="9">
    <location>
        <position position="180"/>
    </location>
</feature>
<feature type="binding site" evidence="9">
    <location>
        <begin position="14"/>
        <end position="16"/>
    </location>
    <ligand>
        <name>FMN</name>
        <dbReference type="ChEBI" id="CHEBI:58210"/>
    </ligand>
</feature>
<evidence type="ECO:0000256" key="6">
    <source>
        <dbReference type="ARBA" id="ARBA00022857"/>
    </source>
</evidence>
<feature type="site" description="Interacts with tRNA; defines subfamily-specific binding signature" evidence="9">
    <location>
        <position position="299"/>
    </location>
</feature>
<feature type="binding site" evidence="9">
    <location>
        <position position="136"/>
    </location>
    <ligand>
        <name>FMN</name>
        <dbReference type="ChEBI" id="CHEBI:58210"/>
    </ligand>
</feature>
<proteinExistence type="inferred from homology"/>
<comment type="function">
    <text evidence="9">Catalyzes the synthesis of 5,6-dihydrouridine (D), a modified base found in the D-loop of most tRNAs, via the reduction of the C5-C6 double bond in target uridines. Specifically modifies U20 and U20a in tRNAs.</text>
</comment>
<dbReference type="InterPro" id="IPR018517">
    <property type="entry name" value="tRNA_hU_synthase_CS"/>
</dbReference>
<feature type="binding site" evidence="9">
    <location>
        <position position="67"/>
    </location>
    <ligand>
        <name>FMN</name>
        <dbReference type="ChEBI" id="CHEBI:58210"/>
    </ligand>
</feature>
<evidence type="ECO:0000313" key="12">
    <source>
        <dbReference type="EMBL" id="MEX1666099.1"/>
    </source>
</evidence>
<accession>A0ABV3TZC0</accession>
<keyword evidence="8 9" id="KW-0560">Oxidoreductase</keyword>
<dbReference type="NCBIfam" id="NF008774">
    <property type="entry name" value="PRK11815.1"/>
    <property type="match status" value="1"/>
</dbReference>
<dbReference type="RefSeq" id="WP_368376184.1">
    <property type="nucleotide sequence ID" value="NZ_JBFRYB010000001.1"/>
</dbReference>
<evidence type="ECO:0000256" key="5">
    <source>
        <dbReference type="ARBA" id="ARBA00022694"/>
    </source>
</evidence>
<sequence length="339" mass="38045">MHKKLINRRFCVAPMLDWSDRHCRVFWRQLTTEAVLYTEMITTGALIHGDAERHLNFSDIEHPVALQLGGSDTEALAHSVSLAEKWGYDEVNLNCGCPSDRVQNGFFGACLMSRPSLVADCVKAMKDVTALPITVKHRIGIDEQEGYGPLQDFVAAIAEAGTDAIIVHARKAWLQGLSPKENREVPPLNYDLVYQLKRDFPDLEIIINGGIQTLEDASSQLSYVDGIMMGRSAYQTPYILGNVDSQFYGKDHQITSRGEIIRGLFPYIEMELSKGTRLNHITRHMLGVFNGEPGGRLFRRYISEHAHRPNAGIEVLEHALQLTEQAMLTMIGKRTVINE</sequence>
<dbReference type="PANTHER" id="PTHR42907:SF1">
    <property type="entry name" value="FMN-LINKED OXIDOREDUCTASES SUPERFAMILY PROTEIN"/>
    <property type="match status" value="1"/>
</dbReference>
<evidence type="ECO:0000256" key="2">
    <source>
        <dbReference type="ARBA" id="ARBA00022555"/>
    </source>
</evidence>
<evidence type="ECO:0000256" key="3">
    <source>
        <dbReference type="ARBA" id="ARBA00022630"/>
    </source>
</evidence>
<feature type="site" description="Interacts with tRNA" evidence="9">
    <location>
        <position position="94"/>
    </location>
</feature>
<dbReference type="EMBL" id="JBFRYB010000001">
    <property type="protein sequence ID" value="MEX1666099.1"/>
    <property type="molecule type" value="Genomic_DNA"/>
</dbReference>
<feature type="binding site" evidence="9">
    <location>
        <begin position="208"/>
        <end position="210"/>
    </location>
    <ligand>
        <name>FMN</name>
        <dbReference type="ChEBI" id="CHEBI:58210"/>
    </ligand>
</feature>
<evidence type="ECO:0000256" key="1">
    <source>
        <dbReference type="ARBA" id="ARBA00001917"/>
    </source>
</evidence>
<feature type="active site" description="Proton donor" evidence="9">
    <location>
        <position position="97"/>
    </location>
</feature>
<comment type="catalytic activity">
    <reaction evidence="9">
        <text>5,6-dihydrouridine(20) in tRNA + NADP(+) = uridine(20) in tRNA + NADPH + H(+)</text>
        <dbReference type="Rhea" id="RHEA:53336"/>
        <dbReference type="Rhea" id="RHEA-COMP:13533"/>
        <dbReference type="Rhea" id="RHEA-COMP:13534"/>
        <dbReference type="ChEBI" id="CHEBI:15378"/>
        <dbReference type="ChEBI" id="CHEBI:57783"/>
        <dbReference type="ChEBI" id="CHEBI:58349"/>
        <dbReference type="ChEBI" id="CHEBI:65315"/>
        <dbReference type="ChEBI" id="CHEBI:74443"/>
        <dbReference type="EC" id="1.3.1.91"/>
    </reaction>
</comment>
<dbReference type="PIRSF" id="PIRSF006621">
    <property type="entry name" value="Dus"/>
    <property type="match status" value="1"/>
</dbReference>
<comment type="caution">
    <text evidence="12">The sequence shown here is derived from an EMBL/GenBank/DDBJ whole genome shotgun (WGS) entry which is preliminary data.</text>
</comment>
<dbReference type="NCBIfam" id="TIGR00742">
    <property type="entry name" value="yjbN"/>
    <property type="match status" value="1"/>
</dbReference>
<keyword evidence="4 9" id="KW-0288">FMN</keyword>